<comment type="caution">
    <text evidence="3">The sequence shown here is derived from an EMBL/GenBank/DDBJ whole genome shotgun (WGS) entry which is preliminary data.</text>
</comment>
<accession>K0Q5Y1</accession>
<dbReference type="Gene3D" id="3.40.50.12370">
    <property type="match status" value="1"/>
</dbReference>
<organism evidence="3 4">
    <name type="scientific">Rhizobium mesoamericanum STM3625</name>
    <dbReference type="NCBI Taxonomy" id="1211777"/>
    <lineage>
        <taxon>Bacteria</taxon>
        <taxon>Pseudomonadati</taxon>
        <taxon>Pseudomonadota</taxon>
        <taxon>Alphaproteobacteria</taxon>
        <taxon>Hyphomicrobiales</taxon>
        <taxon>Rhizobiaceae</taxon>
        <taxon>Rhizobium/Agrobacterium group</taxon>
        <taxon>Rhizobium</taxon>
    </lineage>
</organism>
<dbReference type="eggNOG" id="COG0589">
    <property type="taxonomic scope" value="Bacteria"/>
</dbReference>
<evidence type="ECO:0000313" key="3">
    <source>
        <dbReference type="EMBL" id="CCM78959.1"/>
    </source>
</evidence>
<evidence type="ECO:0000256" key="1">
    <source>
        <dbReference type="ARBA" id="ARBA00008791"/>
    </source>
</evidence>
<evidence type="ECO:0000259" key="2">
    <source>
        <dbReference type="Pfam" id="PF00582"/>
    </source>
</evidence>
<dbReference type="Pfam" id="PF00582">
    <property type="entry name" value="Usp"/>
    <property type="match status" value="1"/>
</dbReference>
<dbReference type="PANTHER" id="PTHR46268">
    <property type="entry name" value="STRESS RESPONSE PROTEIN NHAX"/>
    <property type="match status" value="1"/>
</dbReference>
<dbReference type="PANTHER" id="PTHR46268:SF15">
    <property type="entry name" value="UNIVERSAL STRESS PROTEIN HP_0031"/>
    <property type="match status" value="1"/>
</dbReference>
<gene>
    <name evidence="3" type="ORF">BN77_p10193</name>
</gene>
<protein>
    <submittedName>
        <fullName evidence="3">Putative universal stress protein</fullName>
    </submittedName>
</protein>
<feature type="domain" description="UspA" evidence="2">
    <location>
        <begin position="192"/>
        <end position="314"/>
    </location>
</feature>
<reference evidence="3 4" key="1">
    <citation type="journal article" date="2013" name="Genome Announc.">
        <title>Draft Genome Sequence of Rhizobium mesoamericanum STM3625, a Nitrogen-Fixing Symbiont of Mimosa pudica Isolated in French Guiana (South America).</title>
        <authorList>
            <person name="Moulin L."/>
            <person name="Mornico D."/>
            <person name="Melkonian R."/>
            <person name="Klonowska A."/>
        </authorList>
    </citation>
    <scope>NUCLEOTIDE SEQUENCE [LARGE SCALE GENOMIC DNA]</scope>
    <source>
        <strain evidence="3 4">STM3625</strain>
    </source>
</reference>
<dbReference type="STRING" id="1211777.BN77_p10193"/>
<dbReference type="Proteomes" id="UP000009319">
    <property type="component" value="Unassembled WGS sequence"/>
</dbReference>
<dbReference type="InterPro" id="IPR006016">
    <property type="entry name" value="UspA"/>
</dbReference>
<dbReference type="CDD" id="cd00293">
    <property type="entry name" value="USP-like"/>
    <property type="match status" value="1"/>
</dbReference>
<dbReference type="PRINTS" id="PR01438">
    <property type="entry name" value="UNVRSLSTRESS"/>
</dbReference>
<dbReference type="AlphaFoldDB" id="K0Q5Y1"/>
<proteinExistence type="inferred from homology"/>
<comment type="similarity">
    <text evidence="1">Belongs to the universal stress protein A family.</text>
</comment>
<evidence type="ECO:0000313" key="4">
    <source>
        <dbReference type="Proteomes" id="UP000009319"/>
    </source>
</evidence>
<sequence>MQIITERQISYKSIAALTSIKEAPTERDKIAQTNKEGSAMSIKTVMCVFGVDRWDQDVKSAIEFCETQGAHMTALVICMGSVPAIATYEAISTTWLEGQQKEIDRLADETKAVREILERTELSFDIQEIYTEFAWADDDIAQHALYADLVLVGAQAAGNEDLQRRIVDGALFESPTPILINPRTQAVSSFPKSILLAWDSSDEAARAARQSLEFLMGCDAVHVTLVDPVARSWENGEEPGSDIAAFLTRHGVKVEVDRVASGGRRVDETLRQHAVDVAADMVVMGAYKHPRIQQRLFGGVTRSMLKDSRVPLFLSR</sequence>
<dbReference type="HOGENOM" id="CLU_049301_5_2_5"/>
<keyword evidence="4" id="KW-1185">Reference proteome</keyword>
<dbReference type="SUPFAM" id="SSF52402">
    <property type="entry name" value="Adenine nucleotide alpha hydrolases-like"/>
    <property type="match status" value="1"/>
</dbReference>
<dbReference type="InterPro" id="IPR006015">
    <property type="entry name" value="Universal_stress_UspA"/>
</dbReference>
<dbReference type="EMBL" id="CANI01000041">
    <property type="protein sequence ID" value="CCM78959.1"/>
    <property type="molecule type" value="Genomic_DNA"/>
</dbReference>
<name>K0Q5Y1_9HYPH</name>